<name>A0A6A6ATG0_9PEZI</name>
<feature type="transmembrane region" description="Helical" evidence="1">
    <location>
        <begin position="95"/>
        <end position="126"/>
    </location>
</feature>
<feature type="signal peptide" evidence="2">
    <location>
        <begin position="1"/>
        <end position="28"/>
    </location>
</feature>
<sequence length="290" mass="31141">MCLRRRPRGRRGLFLATVILIFWPRAGAGPARSPRSRLLALGRIAGSSSSRSAGTASEMSALWRPVCINNLLAGFLLACLFSFDHSRLSVLCLPSYMRVVLVFTVTLLLFLIIVLSLIVIVVVIFASSIPATSTSIFPPTTRISTYSSFWYPSPYVTMYSWVTTSIATTSQPPLLPYCTTSRSSHLALLSCQTLVSAQHSTESLHPVSVSANPCPHSAPCLPGKVPRSDAVRWRSAPRQQQRHACCVLAGRKTSADNADMRICGCGCGCGCGFGACAAGDVVVWLGWASG</sequence>
<protein>
    <submittedName>
        <fullName evidence="3">Uncharacterized protein</fullName>
    </submittedName>
</protein>
<gene>
    <name evidence="3" type="ORF">K452DRAFT_35489</name>
</gene>
<accession>A0A6A6ATG0</accession>
<reference evidence="3" key="1">
    <citation type="journal article" date="2020" name="Stud. Mycol.">
        <title>101 Dothideomycetes genomes: a test case for predicting lifestyles and emergence of pathogens.</title>
        <authorList>
            <person name="Haridas S."/>
            <person name="Albert R."/>
            <person name="Binder M."/>
            <person name="Bloem J."/>
            <person name="Labutti K."/>
            <person name="Salamov A."/>
            <person name="Andreopoulos B."/>
            <person name="Baker S."/>
            <person name="Barry K."/>
            <person name="Bills G."/>
            <person name="Bluhm B."/>
            <person name="Cannon C."/>
            <person name="Castanera R."/>
            <person name="Culley D."/>
            <person name="Daum C."/>
            <person name="Ezra D."/>
            <person name="Gonzalez J."/>
            <person name="Henrissat B."/>
            <person name="Kuo A."/>
            <person name="Liang C."/>
            <person name="Lipzen A."/>
            <person name="Lutzoni F."/>
            <person name="Magnuson J."/>
            <person name="Mondo S."/>
            <person name="Nolan M."/>
            <person name="Ohm R."/>
            <person name="Pangilinan J."/>
            <person name="Park H.-J."/>
            <person name="Ramirez L."/>
            <person name="Alfaro M."/>
            <person name="Sun H."/>
            <person name="Tritt A."/>
            <person name="Yoshinaga Y."/>
            <person name="Zwiers L.-H."/>
            <person name="Turgeon B."/>
            <person name="Goodwin S."/>
            <person name="Spatafora J."/>
            <person name="Crous P."/>
            <person name="Grigoriev I."/>
        </authorList>
    </citation>
    <scope>NUCLEOTIDE SEQUENCE</scope>
    <source>
        <strain evidence="3">CBS 121167</strain>
    </source>
</reference>
<evidence type="ECO:0000313" key="4">
    <source>
        <dbReference type="Proteomes" id="UP000799438"/>
    </source>
</evidence>
<feature type="chain" id="PRO_5025650354" evidence="2">
    <location>
        <begin position="29"/>
        <end position="290"/>
    </location>
</feature>
<evidence type="ECO:0000256" key="1">
    <source>
        <dbReference type="SAM" id="Phobius"/>
    </source>
</evidence>
<organism evidence="3 4">
    <name type="scientific">Aplosporella prunicola CBS 121167</name>
    <dbReference type="NCBI Taxonomy" id="1176127"/>
    <lineage>
        <taxon>Eukaryota</taxon>
        <taxon>Fungi</taxon>
        <taxon>Dikarya</taxon>
        <taxon>Ascomycota</taxon>
        <taxon>Pezizomycotina</taxon>
        <taxon>Dothideomycetes</taxon>
        <taxon>Dothideomycetes incertae sedis</taxon>
        <taxon>Botryosphaeriales</taxon>
        <taxon>Aplosporellaceae</taxon>
        <taxon>Aplosporella</taxon>
    </lineage>
</organism>
<proteinExistence type="predicted"/>
<keyword evidence="1" id="KW-1133">Transmembrane helix</keyword>
<dbReference type="EMBL" id="ML995606">
    <property type="protein sequence ID" value="KAF2135292.1"/>
    <property type="molecule type" value="Genomic_DNA"/>
</dbReference>
<keyword evidence="1" id="KW-0812">Transmembrane</keyword>
<keyword evidence="2" id="KW-0732">Signal</keyword>
<dbReference type="RefSeq" id="XP_033391011.1">
    <property type="nucleotide sequence ID" value="XM_033545918.1"/>
</dbReference>
<keyword evidence="4" id="KW-1185">Reference proteome</keyword>
<dbReference type="GeneID" id="54303424"/>
<evidence type="ECO:0000256" key="2">
    <source>
        <dbReference type="SAM" id="SignalP"/>
    </source>
</evidence>
<dbReference type="AlphaFoldDB" id="A0A6A6ATG0"/>
<evidence type="ECO:0000313" key="3">
    <source>
        <dbReference type="EMBL" id="KAF2135292.1"/>
    </source>
</evidence>
<keyword evidence="1" id="KW-0472">Membrane</keyword>
<dbReference type="Proteomes" id="UP000799438">
    <property type="component" value="Unassembled WGS sequence"/>
</dbReference>
<feature type="transmembrane region" description="Helical" evidence="1">
    <location>
        <begin position="62"/>
        <end position="83"/>
    </location>
</feature>